<dbReference type="RefSeq" id="WP_159342929.1">
    <property type="nucleotide sequence ID" value="NZ_CP024621.1"/>
</dbReference>
<dbReference type="OrthoDB" id="7807914at2"/>
<reference evidence="1 2" key="1">
    <citation type="submission" date="2017-10" db="EMBL/GenBank/DDBJ databases">
        <title>Coral associated bacteria.</title>
        <authorList>
            <person name="Wang X."/>
        </authorList>
    </citation>
    <scope>NUCLEOTIDE SEQUENCE [LARGE SCALE GENOMIC DNA]</scope>
    <source>
        <strain evidence="1 2">SCSIO 43005</strain>
    </source>
</reference>
<dbReference type="Proteomes" id="UP000463949">
    <property type="component" value="Chromosome"/>
</dbReference>
<dbReference type="KEGG" id="hmd:CTT34_13780"/>
<dbReference type="InterPro" id="IPR007505">
    <property type="entry name" value="PDDEXK_7"/>
</dbReference>
<dbReference type="AlphaFoldDB" id="A0A857GNA2"/>
<dbReference type="Pfam" id="PF04411">
    <property type="entry name" value="PDDEXK_7"/>
    <property type="match status" value="1"/>
</dbReference>
<evidence type="ECO:0008006" key="3">
    <source>
        <dbReference type="Google" id="ProtNLM"/>
    </source>
</evidence>
<evidence type="ECO:0000313" key="2">
    <source>
        <dbReference type="Proteomes" id="UP000463949"/>
    </source>
</evidence>
<gene>
    <name evidence="1" type="ORF">CTT34_13780</name>
</gene>
<protein>
    <recommendedName>
        <fullName evidence="3">EstP</fullName>
    </recommendedName>
</protein>
<name>A0A857GNA2_9GAMM</name>
<organism evidence="1 2">
    <name type="scientific">Vreelandella aquamarina</name>
    <dbReference type="NCBI Taxonomy" id="77097"/>
    <lineage>
        <taxon>Bacteria</taxon>
        <taxon>Pseudomonadati</taxon>
        <taxon>Pseudomonadota</taxon>
        <taxon>Gammaproteobacteria</taxon>
        <taxon>Oceanospirillales</taxon>
        <taxon>Halomonadaceae</taxon>
        <taxon>Vreelandella</taxon>
    </lineage>
</organism>
<accession>A0A857GNA2</accession>
<dbReference type="EMBL" id="CP024621">
    <property type="protein sequence ID" value="QHD50675.1"/>
    <property type="molecule type" value="Genomic_DNA"/>
</dbReference>
<evidence type="ECO:0000313" key="1">
    <source>
        <dbReference type="EMBL" id="QHD50675.1"/>
    </source>
</evidence>
<sequence length="843" mass="95077">MQDEIEVRYLMIEWQSKGIARTIEAASVPLELEPLIDGKIVVESTIFNDFHPWLGIRLGKKLDSQVPTFVTASGQATPMMRVLDPLGRGYWWLRNDGWDYVGKRHLSELQRSPGTYNIQVGDITLQVENRLSAFGRADIQAYVDDFRGNLLWMIINNCADATAAGRGTGPGTELADAVKELHNASYKVLASPAVTIHEGQAQQPVSKVRPNATSFREYARNPIARQLTSRVFESSADIAENRYLRHMLSVSINISKAYVSASSQQSDFLEKLATQESGRAQHNREMEGRTVDPVVFDQQTEEITRKLHEIANFRYITDGNVNPVGEFPITLSGRYYEKYSYYYAPQESTSRNVDNSVDYRVVVLPAGLFELVSGIQHLCKSFTITGSVESCVRYTNSGKQFRRIKFNSVYRVIPQTDIVEKRAKKRRGLEANNWYVRLTNNEKTELAREAKTGERRAQQALKKKEEISLSVVEIDQGVRQLAETDAKFSHLGIQQSPTFPLGMRFTSNPEYAACLSAFKKIRKLFERGGLDMSQLEEVTSVGILHASDIYEKWCLLKILQLLQSDFQFKAERGWVEKLVAAVLGRATNVKFELSRDDLHMKAILTCQAEMPSGKRPDFILEIINTSDDFYLYKGSESGCSISIVMDAKFRSSWKHEGLSRMLSDLILVKGYDQAVESGKVFILQPCDGTVAPVASPLEWGAHCDYGGKDSHHQGWIQTGVKPSGVSSTEHLKRLLGMLFQSVFPEPQEVHNEDGTSKWTSLSFCIGCGEHHNDIMAKSTQSGAKRWRLNCKLCGVWTIRNHCYQCKTPLFKSGTVWTYHLTVADQVTNVICPRCGSHFEKDVF</sequence>
<proteinExistence type="predicted"/>